<dbReference type="InterPro" id="IPR003115">
    <property type="entry name" value="ParB_N"/>
</dbReference>
<comment type="caution">
    <text evidence="2">The sequence shown here is derived from an EMBL/GenBank/DDBJ whole genome shotgun (WGS) entry which is preliminary data.</text>
</comment>
<dbReference type="PANTHER" id="PTHR33375">
    <property type="entry name" value="CHROMOSOME-PARTITIONING PROTEIN PARB-RELATED"/>
    <property type="match status" value="1"/>
</dbReference>
<reference evidence="2 3" key="1">
    <citation type="submission" date="2020-07" db="EMBL/GenBank/DDBJ databases">
        <title>Genomic Encyclopedia of Type Strains, Phase IV (KMG-IV): sequencing the most valuable type-strain genomes for metagenomic binning, comparative biology and taxonomic classification.</title>
        <authorList>
            <person name="Goeker M."/>
        </authorList>
    </citation>
    <scope>NUCLEOTIDE SEQUENCE [LARGE SCALE GENOMIC DNA]</scope>
    <source>
        <strain evidence="2 3">DSM 17721</strain>
    </source>
</reference>
<organism evidence="2 3">
    <name type="scientific">Desulfosalsimonas propionicica</name>
    <dbReference type="NCBI Taxonomy" id="332175"/>
    <lineage>
        <taxon>Bacteria</taxon>
        <taxon>Pseudomonadati</taxon>
        <taxon>Thermodesulfobacteriota</taxon>
        <taxon>Desulfobacteria</taxon>
        <taxon>Desulfobacterales</taxon>
        <taxon>Desulfosalsimonadaceae</taxon>
        <taxon>Desulfosalsimonas</taxon>
    </lineage>
</organism>
<dbReference type="GO" id="GO:0005694">
    <property type="term" value="C:chromosome"/>
    <property type="evidence" value="ECO:0007669"/>
    <property type="project" value="TreeGrafter"/>
</dbReference>
<dbReference type="InterPro" id="IPR050336">
    <property type="entry name" value="Chromosome_partition/occlusion"/>
</dbReference>
<proteinExistence type="predicted"/>
<dbReference type="InterPro" id="IPR036086">
    <property type="entry name" value="ParB/Sulfiredoxin_sf"/>
</dbReference>
<evidence type="ECO:0000313" key="2">
    <source>
        <dbReference type="EMBL" id="MBA2880709.1"/>
    </source>
</evidence>
<accession>A0A7W0C7R0</accession>
<dbReference type="GO" id="GO:0007059">
    <property type="term" value="P:chromosome segregation"/>
    <property type="evidence" value="ECO:0007669"/>
    <property type="project" value="TreeGrafter"/>
</dbReference>
<gene>
    <name evidence="2" type="ORF">HNR65_001027</name>
</gene>
<dbReference type="EMBL" id="JACDUS010000002">
    <property type="protein sequence ID" value="MBA2880709.1"/>
    <property type="molecule type" value="Genomic_DNA"/>
</dbReference>
<evidence type="ECO:0000259" key="1">
    <source>
        <dbReference type="SMART" id="SM00470"/>
    </source>
</evidence>
<protein>
    <recommendedName>
        <fullName evidence="1">ParB-like N-terminal domain-containing protein</fullName>
    </recommendedName>
</protein>
<dbReference type="AlphaFoldDB" id="A0A7W0C7R0"/>
<dbReference type="SMART" id="SM00470">
    <property type="entry name" value="ParB"/>
    <property type="match status" value="1"/>
</dbReference>
<dbReference type="SUPFAM" id="SSF109709">
    <property type="entry name" value="KorB DNA-binding domain-like"/>
    <property type="match status" value="1"/>
</dbReference>
<dbReference type="PANTHER" id="PTHR33375:SF1">
    <property type="entry name" value="CHROMOSOME-PARTITIONING PROTEIN PARB-RELATED"/>
    <property type="match status" value="1"/>
</dbReference>
<dbReference type="RefSeq" id="WP_181550369.1">
    <property type="nucleotide sequence ID" value="NZ_JACDUS010000002.1"/>
</dbReference>
<feature type="domain" description="ParB-like N-terminal" evidence="1">
    <location>
        <begin position="6"/>
        <end position="98"/>
    </location>
</feature>
<dbReference type="Proteomes" id="UP000525298">
    <property type="component" value="Unassembled WGS sequence"/>
</dbReference>
<dbReference type="Gene3D" id="3.90.1530.10">
    <property type="entry name" value="Conserved hypothetical protein from pyrococcus furiosus pfu- 392566-001, ParB domain"/>
    <property type="match status" value="1"/>
</dbReference>
<dbReference type="Gene3D" id="1.10.10.2830">
    <property type="match status" value="1"/>
</dbReference>
<sequence>MQVEARLIFLDKIDTGDNRYQISDPDPPEDLSDSIGEAGLISLPWVQQREADKAFRVVAGFRRITVCRKLGWPQLTCRVLPADAPKLSGWKIAIADNAVTRSLNLLEQARAAAGLMDVCDGDTKRAAQMAGPLGLRINPELIGKLTRLLALPRAVQQAVAQNRMSLNIALNLEMMDESSAVAFAGLCQNLKPTVNHQQEIFTGLYELACLQDKSPADVLACSDFSEILHASRTDRRRQLQALRRTLYNLRFPNLSRSEAAFEQKKKNLGLPENMNISAPPGFESNVYTLTVRFSQSRQLCDYAEKLAVICRKPELEDLLDRSLNENS</sequence>
<keyword evidence="3" id="KW-1185">Reference proteome</keyword>
<name>A0A7W0C7R0_9BACT</name>
<dbReference type="SUPFAM" id="SSF110849">
    <property type="entry name" value="ParB/Sulfiredoxin"/>
    <property type="match status" value="1"/>
</dbReference>
<evidence type="ECO:0000313" key="3">
    <source>
        <dbReference type="Proteomes" id="UP000525298"/>
    </source>
</evidence>